<evidence type="ECO:0000313" key="6">
    <source>
        <dbReference type="EMBL" id="CAB4826135.1"/>
    </source>
</evidence>
<evidence type="ECO:0000313" key="4">
    <source>
        <dbReference type="EMBL" id="CAB4716556.1"/>
    </source>
</evidence>
<dbReference type="EMBL" id="CAFABH010000007">
    <property type="protein sequence ID" value="CAB4826135.1"/>
    <property type="molecule type" value="Genomic_DNA"/>
</dbReference>
<dbReference type="EMBL" id="CAFBNH010000001">
    <property type="protein sequence ID" value="CAB4934184.1"/>
    <property type="molecule type" value="Genomic_DNA"/>
</dbReference>
<sequence>MEKIAVRFPDKNFWNNKRVLVTGHTGFKGAWLTQWLTQLGAKVCGVSLDPITDPDLWTEMNMDMQGFDFRVDIRSDAWQRRVDTFKPEIAFHLAAQPLVVTGWKDPKLTFDTNLGGMVQFLSWINTSSSLSAGVLVTSDKVYRLDGKKTARIESDPLGGADPYSASKAASELIAQTWPMNPDKKVATARSGNVIGGGDWAEDRLIPDLIRAWRSPEKFTARNPNSIRPWQHVLEPLSGYILMAEDLFQRKIKVDAINFGPIIKDQVSVSEVVKEVQNKLQPPNSLRIDESPQELKYEESEFLLLDSTLAESELGWRSVLNWKESIDMTLSWYSDFYNGIPALKLVQRDIELFGQISKSR</sequence>
<evidence type="ECO:0000313" key="5">
    <source>
        <dbReference type="EMBL" id="CAB4778838.1"/>
    </source>
</evidence>
<feature type="domain" description="NAD(P)-binding" evidence="1">
    <location>
        <begin position="20"/>
        <end position="327"/>
    </location>
</feature>
<dbReference type="EMBL" id="CAEZYM010000001">
    <property type="protein sequence ID" value="CAB4716556.1"/>
    <property type="molecule type" value="Genomic_DNA"/>
</dbReference>
<evidence type="ECO:0000313" key="9">
    <source>
        <dbReference type="EMBL" id="CAB4968336.1"/>
    </source>
</evidence>
<protein>
    <submittedName>
        <fullName evidence="2">Unannotated protein</fullName>
    </submittedName>
</protein>
<dbReference type="NCBIfam" id="TIGR02622">
    <property type="entry name" value="CDP_4_6_dhtase"/>
    <property type="match status" value="1"/>
</dbReference>
<dbReference type="InterPro" id="IPR013445">
    <property type="entry name" value="CDP_4_6_deHydtase"/>
</dbReference>
<dbReference type="PANTHER" id="PTHR43000">
    <property type="entry name" value="DTDP-D-GLUCOSE 4,6-DEHYDRATASE-RELATED"/>
    <property type="match status" value="1"/>
</dbReference>
<evidence type="ECO:0000259" key="1">
    <source>
        <dbReference type="Pfam" id="PF16363"/>
    </source>
</evidence>
<dbReference type="SUPFAM" id="SSF51735">
    <property type="entry name" value="NAD(P)-binding Rossmann-fold domains"/>
    <property type="match status" value="1"/>
</dbReference>
<evidence type="ECO:0000313" key="3">
    <source>
        <dbReference type="EMBL" id="CAB4692890.1"/>
    </source>
</evidence>
<gene>
    <name evidence="3" type="ORF">UFOPK2510_00815</name>
    <name evidence="4" type="ORF">UFOPK2718_00167</name>
    <name evidence="5" type="ORF">UFOPK2936_00737</name>
    <name evidence="6" type="ORF">UFOPK3174_00555</name>
    <name evidence="7" type="ORF">UFOPK3328_00068</name>
    <name evidence="8" type="ORF">UFOPK3779_00068</name>
    <name evidence="9" type="ORF">UFOPK3913_00094</name>
    <name evidence="2" type="ORF">UFOPK4107_00571</name>
    <name evidence="10" type="ORF">UFOPK4403_00759</name>
</gene>
<evidence type="ECO:0000313" key="10">
    <source>
        <dbReference type="EMBL" id="CAB5072323.1"/>
    </source>
</evidence>
<dbReference type="EMBL" id="CAFBLD010000001">
    <property type="protein sequence ID" value="CAB4855424.1"/>
    <property type="molecule type" value="Genomic_DNA"/>
</dbReference>
<dbReference type="Pfam" id="PF16363">
    <property type="entry name" value="GDP_Man_Dehyd"/>
    <property type="match status" value="1"/>
</dbReference>
<name>A0A6J5Z2L1_9ZZZZ</name>
<dbReference type="EMBL" id="CAFBOC010000001">
    <property type="protein sequence ID" value="CAB4968336.1"/>
    <property type="molecule type" value="Genomic_DNA"/>
</dbReference>
<organism evidence="2">
    <name type="scientific">freshwater metagenome</name>
    <dbReference type="NCBI Taxonomy" id="449393"/>
    <lineage>
        <taxon>unclassified sequences</taxon>
        <taxon>metagenomes</taxon>
        <taxon>ecological metagenomes</taxon>
    </lineage>
</organism>
<dbReference type="AlphaFoldDB" id="A0A6J5Z2L1"/>
<proteinExistence type="predicted"/>
<accession>A0A6J5Z2L1</accession>
<dbReference type="InterPro" id="IPR016040">
    <property type="entry name" value="NAD(P)-bd_dom"/>
</dbReference>
<reference evidence="2" key="1">
    <citation type="submission" date="2020-05" db="EMBL/GenBank/DDBJ databases">
        <authorList>
            <person name="Chiriac C."/>
            <person name="Salcher M."/>
            <person name="Ghai R."/>
            <person name="Kavagutti S V."/>
        </authorList>
    </citation>
    <scope>NUCLEOTIDE SEQUENCE</scope>
</reference>
<dbReference type="Gene3D" id="3.90.25.10">
    <property type="entry name" value="UDP-galactose 4-epimerase, domain 1"/>
    <property type="match status" value="1"/>
</dbReference>
<evidence type="ECO:0000313" key="2">
    <source>
        <dbReference type="EMBL" id="CAB4335578.1"/>
    </source>
</evidence>
<dbReference type="Gene3D" id="3.40.50.720">
    <property type="entry name" value="NAD(P)-binding Rossmann-like Domain"/>
    <property type="match status" value="1"/>
</dbReference>
<evidence type="ECO:0000313" key="7">
    <source>
        <dbReference type="EMBL" id="CAB4855424.1"/>
    </source>
</evidence>
<dbReference type="EMBL" id="CAEZXO010000004">
    <property type="protein sequence ID" value="CAB4692890.1"/>
    <property type="molecule type" value="Genomic_DNA"/>
</dbReference>
<dbReference type="EMBL" id="CAFBQX010000003">
    <property type="protein sequence ID" value="CAB5072323.1"/>
    <property type="molecule type" value="Genomic_DNA"/>
</dbReference>
<dbReference type="InterPro" id="IPR036291">
    <property type="entry name" value="NAD(P)-bd_dom_sf"/>
</dbReference>
<dbReference type="EMBL" id="CAESAE010000003">
    <property type="protein sequence ID" value="CAB4335578.1"/>
    <property type="molecule type" value="Genomic_DNA"/>
</dbReference>
<dbReference type="EMBL" id="CAEZZW010000003">
    <property type="protein sequence ID" value="CAB4778838.1"/>
    <property type="molecule type" value="Genomic_DNA"/>
</dbReference>
<evidence type="ECO:0000313" key="8">
    <source>
        <dbReference type="EMBL" id="CAB4934184.1"/>
    </source>
</evidence>